<evidence type="ECO:0000313" key="7">
    <source>
        <dbReference type="Proteomes" id="UP000248729"/>
    </source>
</evidence>
<dbReference type="Gene3D" id="1.10.443.10">
    <property type="entry name" value="Intergrase catalytic core"/>
    <property type="match status" value="1"/>
</dbReference>
<dbReference type="InterPro" id="IPR011010">
    <property type="entry name" value="DNA_brk_join_enz"/>
</dbReference>
<dbReference type="EMBL" id="QLTR01000022">
    <property type="protein sequence ID" value="RAS60444.1"/>
    <property type="molecule type" value="Genomic_DNA"/>
</dbReference>
<dbReference type="InterPro" id="IPR050090">
    <property type="entry name" value="Tyrosine_recombinase_XerCD"/>
</dbReference>
<keyword evidence="4" id="KW-0233">DNA recombination</keyword>
<dbReference type="PANTHER" id="PTHR30349:SF64">
    <property type="entry name" value="PROPHAGE INTEGRASE INTD-RELATED"/>
    <property type="match status" value="1"/>
</dbReference>
<dbReference type="Gene3D" id="1.10.150.130">
    <property type="match status" value="1"/>
</dbReference>
<dbReference type="Pfam" id="PF00589">
    <property type="entry name" value="Phage_integrase"/>
    <property type="match status" value="1"/>
</dbReference>
<dbReference type="GO" id="GO:0006310">
    <property type="term" value="P:DNA recombination"/>
    <property type="evidence" value="ECO:0007669"/>
    <property type="project" value="UniProtKB-KW"/>
</dbReference>
<sequence length="436" mass="49955">MSTIDGLYIKVKGLKMKPTNKKTKSRKSNGKCPKSQLPLDCNAYPIHQTAYAVCRELRDNEDLAESTFIGMKTHARHLIHTIGEIPLDQLTTSDIDDFRYYLIHELGVKGKVVNGCFTLLRSICSKAKKDRVLSENLMDGVKNMTIVEEEPKPFNEEELRLIIKATYEDEASRLMVVFGSLTALRISELLCLAWDNVEYKTEGEVEKATIYVDLAKPLKNYKVPKTPRSEREIELSPEATIILRKLEKHTKELPPVKISVYQRDNITIKTEQRQFIFYNKKTGQPWPHPKEFAKKFFTPFLKELGISHRGPNQLRHTCASMHFNNGSNLAWIADLLGHTSTQMVERHYAKRLKVSLQKEQDKANQKVSDLFKNEDENSIVMPKAASTAKQSVDGQSIPDSDKKFIFNLMQLARQQKNDAHREQIYQIIESTLMASA</sequence>
<protein>
    <submittedName>
        <fullName evidence="6">Integrase</fullName>
    </submittedName>
</protein>
<evidence type="ECO:0000256" key="1">
    <source>
        <dbReference type="ARBA" id="ARBA00008857"/>
    </source>
</evidence>
<organism evidence="6 7">
    <name type="scientific">Vibrio diazotrophicus</name>
    <dbReference type="NCBI Taxonomy" id="685"/>
    <lineage>
        <taxon>Bacteria</taxon>
        <taxon>Pseudomonadati</taxon>
        <taxon>Pseudomonadota</taxon>
        <taxon>Gammaproteobacteria</taxon>
        <taxon>Vibrionales</taxon>
        <taxon>Vibrionaceae</taxon>
        <taxon>Vibrio</taxon>
    </lineage>
</organism>
<gene>
    <name evidence="6" type="ORF">DET48_1226</name>
</gene>
<dbReference type="Proteomes" id="UP000248729">
    <property type="component" value="Unassembled WGS sequence"/>
</dbReference>
<dbReference type="InterPro" id="IPR010998">
    <property type="entry name" value="Integrase_recombinase_N"/>
</dbReference>
<keyword evidence="3" id="KW-0238">DNA-binding</keyword>
<proteinExistence type="inferred from homology"/>
<comment type="similarity">
    <text evidence="1">Belongs to the 'phage' integrase family.</text>
</comment>
<feature type="domain" description="Tyr recombinase" evidence="5">
    <location>
        <begin position="149"/>
        <end position="361"/>
    </location>
</feature>
<dbReference type="AlphaFoldDB" id="A0A329E5Y0"/>
<dbReference type="GO" id="GO:0003677">
    <property type="term" value="F:DNA binding"/>
    <property type="evidence" value="ECO:0007669"/>
    <property type="project" value="UniProtKB-KW"/>
</dbReference>
<dbReference type="SUPFAM" id="SSF56349">
    <property type="entry name" value="DNA breaking-rejoining enzymes"/>
    <property type="match status" value="1"/>
</dbReference>
<dbReference type="RefSeq" id="WP_112404366.1">
    <property type="nucleotide sequence ID" value="NZ_QLTR01000022.1"/>
</dbReference>
<evidence type="ECO:0000256" key="2">
    <source>
        <dbReference type="ARBA" id="ARBA00022908"/>
    </source>
</evidence>
<accession>A0A329E5Y0</accession>
<keyword evidence="2" id="KW-0229">DNA integration</keyword>
<comment type="caution">
    <text evidence="6">The sequence shown here is derived from an EMBL/GenBank/DDBJ whole genome shotgun (WGS) entry which is preliminary data.</text>
</comment>
<evidence type="ECO:0000256" key="3">
    <source>
        <dbReference type="ARBA" id="ARBA00023125"/>
    </source>
</evidence>
<dbReference type="PANTHER" id="PTHR30349">
    <property type="entry name" value="PHAGE INTEGRASE-RELATED"/>
    <property type="match status" value="1"/>
</dbReference>
<name>A0A329E5Y0_VIBDI</name>
<dbReference type="CDD" id="cd01189">
    <property type="entry name" value="INT_ICEBs1_C_like"/>
    <property type="match status" value="1"/>
</dbReference>
<dbReference type="PROSITE" id="PS51898">
    <property type="entry name" value="TYR_RECOMBINASE"/>
    <property type="match status" value="1"/>
</dbReference>
<dbReference type="InterPro" id="IPR002104">
    <property type="entry name" value="Integrase_catalytic"/>
</dbReference>
<dbReference type="GO" id="GO:0015074">
    <property type="term" value="P:DNA integration"/>
    <property type="evidence" value="ECO:0007669"/>
    <property type="project" value="UniProtKB-KW"/>
</dbReference>
<evidence type="ECO:0000313" key="6">
    <source>
        <dbReference type="EMBL" id="RAS60444.1"/>
    </source>
</evidence>
<evidence type="ECO:0000256" key="4">
    <source>
        <dbReference type="ARBA" id="ARBA00023172"/>
    </source>
</evidence>
<reference evidence="6 7" key="1">
    <citation type="submission" date="2018-06" db="EMBL/GenBank/DDBJ databases">
        <title>Freshwater and sediment microbial communities from various areas in North America, analyzing microbe dynamics in response to fracking.</title>
        <authorList>
            <person name="Lamendella R."/>
        </authorList>
    </citation>
    <scope>NUCLEOTIDE SEQUENCE [LARGE SCALE GENOMIC DNA]</scope>
    <source>
        <strain evidence="6 7">99A</strain>
    </source>
</reference>
<dbReference type="InterPro" id="IPR013762">
    <property type="entry name" value="Integrase-like_cat_sf"/>
</dbReference>
<evidence type="ECO:0000259" key="5">
    <source>
        <dbReference type="PROSITE" id="PS51898"/>
    </source>
</evidence>